<dbReference type="Proteomes" id="UP000475862">
    <property type="component" value="Unassembled WGS sequence"/>
</dbReference>
<keyword evidence="2" id="KW-1185">Reference proteome</keyword>
<gene>
    <name evidence="1" type="ORF">AGLY_003825</name>
</gene>
<comment type="caution">
    <text evidence="1">The sequence shown here is derived from an EMBL/GenBank/DDBJ whole genome shotgun (WGS) entry which is preliminary data.</text>
</comment>
<dbReference type="AlphaFoldDB" id="A0A6G0U1T2"/>
<evidence type="ECO:0000313" key="2">
    <source>
        <dbReference type="Proteomes" id="UP000475862"/>
    </source>
</evidence>
<reference evidence="1 2" key="1">
    <citation type="submission" date="2019-08" db="EMBL/GenBank/DDBJ databases">
        <title>The genome of the soybean aphid Biotype 1, its phylome, world population structure and adaptation to the North American continent.</title>
        <authorList>
            <person name="Giordano R."/>
            <person name="Donthu R.K."/>
            <person name="Hernandez A.G."/>
            <person name="Wright C.L."/>
            <person name="Zimin A.V."/>
        </authorList>
    </citation>
    <scope>NUCLEOTIDE SEQUENCE [LARGE SCALE GENOMIC DNA]</scope>
    <source>
        <tissue evidence="1">Whole aphids</tissue>
    </source>
</reference>
<organism evidence="1 2">
    <name type="scientific">Aphis glycines</name>
    <name type="common">Soybean aphid</name>
    <dbReference type="NCBI Taxonomy" id="307491"/>
    <lineage>
        <taxon>Eukaryota</taxon>
        <taxon>Metazoa</taxon>
        <taxon>Ecdysozoa</taxon>
        <taxon>Arthropoda</taxon>
        <taxon>Hexapoda</taxon>
        <taxon>Insecta</taxon>
        <taxon>Pterygota</taxon>
        <taxon>Neoptera</taxon>
        <taxon>Paraneoptera</taxon>
        <taxon>Hemiptera</taxon>
        <taxon>Sternorrhyncha</taxon>
        <taxon>Aphidomorpha</taxon>
        <taxon>Aphidoidea</taxon>
        <taxon>Aphididae</taxon>
        <taxon>Aphidini</taxon>
        <taxon>Aphis</taxon>
        <taxon>Aphis</taxon>
    </lineage>
</organism>
<sequence>MIEFLIKKCSSIKSLKAFQQQKPYQILSKNPITMDWTSKFIMLIRQRFIKNIFILMVLAVEVKCSSTGVSPAKSKCVERNSERSEKCIDFTMISNFYENSKNQILNNCNTKNNKEVSMVDESFYIGTANSHAIVVQVTICTSLDTPLAISTESLHLHSKKCLKCLKTEKIITIHIYVKLAKAAMGFLYFDNDLAYMHIVTVELNYFRP</sequence>
<proteinExistence type="predicted"/>
<evidence type="ECO:0000313" key="1">
    <source>
        <dbReference type="EMBL" id="KAE9541834.1"/>
    </source>
</evidence>
<dbReference type="EMBL" id="VYZN01000012">
    <property type="protein sequence ID" value="KAE9541834.1"/>
    <property type="molecule type" value="Genomic_DNA"/>
</dbReference>
<name>A0A6G0U1T2_APHGL</name>
<accession>A0A6G0U1T2</accession>
<protein>
    <submittedName>
        <fullName evidence="1">Uncharacterized protein</fullName>
    </submittedName>
</protein>